<comment type="caution">
    <text evidence="6">The sequence shown here is derived from an EMBL/GenBank/DDBJ whole genome shotgun (WGS) entry which is preliminary data.</text>
</comment>
<evidence type="ECO:0000313" key="7">
    <source>
        <dbReference type="Proteomes" id="UP000286576"/>
    </source>
</evidence>
<gene>
    <name evidence="6" type="ORF">D2V07_11595</name>
</gene>
<organism evidence="6 7">
    <name type="scientific">Aurantiacibacter zhengii</name>
    <dbReference type="NCBI Taxonomy" id="2307003"/>
    <lineage>
        <taxon>Bacteria</taxon>
        <taxon>Pseudomonadati</taxon>
        <taxon>Pseudomonadota</taxon>
        <taxon>Alphaproteobacteria</taxon>
        <taxon>Sphingomonadales</taxon>
        <taxon>Erythrobacteraceae</taxon>
        <taxon>Aurantiacibacter</taxon>
    </lineage>
</organism>
<proteinExistence type="inferred from homology"/>
<protein>
    <recommendedName>
        <fullName evidence="3">Regulatory protein RecX</fullName>
    </recommendedName>
</protein>
<keyword evidence="4" id="KW-0963">Cytoplasm</keyword>
<dbReference type="GO" id="GO:0005737">
    <property type="term" value="C:cytoplasm"/>
    <property type="evidence" value="ECO:0007669"/>
    <property type="project" value="UniProtKB-SubCell"/>
</dbReference>
<evidence type="ECO:0000259" key="5">
    <source>
        <dbReference type="Pfam" id="PF02631"/>
    </source>
</evidence>
<comment type="subcellular location">
    <subcellularLocation>
        <location evidence="1">Cytoplasm</location>
    </subcellularLocation>
</comment>
<dbReference type="Proteomes" id="UP000286576">
    <property type="component" value="Unassembled WGS sequence"/>
</dbReference>
<feature type="domain" description="RecX second three-helical" evidence="5">
    <location>
        <begin position="80"/>
        <end position="118"/>
    </location>
</feature>
<evidence type="ECO:0000256" key="3">
    <source>
        <dbReference type="ARBA" id="ARBA00018111"/>
    </source>
</evidence>
<dbReference type="AlphaFoldDB" id="A0A418NSA7"/>
<comment type="similarity">
    <text evidence="2">Belongs to the RecX family.</text>
</comment>
<dbReference type="RefSeq" id="WP_119587131.1">
    <property type="nucleotide sequence ID" value="NZ_CAWODQ010000024.1"/>
</dbReference>
<dbReference type="Pfam" id="PF02631">
    <property type="entry name" value="RecX_HTH2"/>
    <property type="match status" value="1"/>
</dbReference>
<evidence type="ECO:0000256" key="4">
    <source>
        <dbReference type="ARBA" id="ARBA00022490"/>
    </source>
</evidence>
<reference evidence="6 7" key="1">
    <citation type="submission" date="2018-08" db="EMBL/GenBank/DDBJ databases">
        <title>Erythrobacter zhengii sp.nov., a bacterium isolated from deep-sea sediment.</title>
        <authorList>
            <person name="Fang C."/>
            <person name="Wu Y.-H."/>
            <person name="Sun C."/>
            <person name="Wang H."/>
            <person name="Cheng H."/>
            <person name="Meng F.-X."/>
            <person name="Wang C.-S."/>
            <person name="Xu X.-W."/>
        </authorList>
    </citation>
    <scope>NUCLEOTIDE SEQUENCE [LARGE SCALE GENOMIC DNA]</scope>
    <source>
        <strain evidence="6 7">V18</strain>
    </source>
</reference>
<evidence type="ECO:0000256" key="1">
    <source>
        <dbReference type="ARBA" id="ARBA00004496"/>
    </source>
</evidence>
<accession>A0A418NSA7</accession>
<evidence type="ECO:0000313" key="6">
    <source>
        <dbReference type="EMBL" id="RIV85938.1"/>
    </source>
</evidence>
<dbReference type="InterPro" id="IPR036388">
    <property type="entry name" value="WH-like_DNA-bd_sf"/>
</dbReference>
<dbReference type="InterPro" id="IPR053924">
    <property type="entry name" value="RecX_HTH_2nd"/>
</dbReference>
<dbReference type="Gene3D" id="1.10.10.10">
    <property type="entry name" value="Winged helix-like DNA-binding domain superfamily/Winged helix DNA-binding domain"/>
    <property type="match status" value="1"/>
</dbReference>
<dbReference type="OrthoDB" id="7432442at2"/>
<evidence type="ECO:0000256" key="2">
    <source>
        <dbReference type="ARBA" id="ARBA00009695"/>
    </source>
</evidence>
<keyword evidence="7" id="KW-1185">Reference proteome</keyword>
<dbReference type="EMBL" id="QXFL01000004">
    <property type="protein sequence ID" value="RIV85938.1"/>
    <property type="molecule type" value="Genomic_DNA"/>
</dbReference>
<sequence length="197" mass="21765">MDGNSQDYKREPRRKRPLDATSIEEMALAYVARFATSAAKLERYLKRKLRERGWAGEDDGAEGPDIAAMVARYVEKGYVDDAVYARAKANDLLRRGYGERRVKQALGQAGIGEAVADDVAPAEHTARTAALHLARKRGFGPFGAEPLAREKREKQIAAMLRAGHTFDHVLAVLDAESARAAEQWAEEAREETGTWGP</sequence>
<name>A0A418NSA7_9SPHN</name>